<evidence type="ECO:0008006" key="3">
    <source>
        <dbReference type="Google" id="ProtNLM"/>
    </source>
</evidence>
<dbReference type="AlphaFoldDB" id="A0A7G9L0H4"/>
<organism evidence="1 2">
    <name type="scientific">Sphingomonas sabuli</name>
    <dbReference type="NCBI Taxonomy" id="2764186"/>
    <lineage>
        <taxon>Bacteria</taxon>
        <taxon>Pseudomonadati</taxon>
        <taxon>Pseudomonadota</taxon>
        <taxon>Alphaproteobacteria</taxon>
        <taxon>Sphingomonadales</taxon>
        <taxon>Sphingomonadaceae</taxon>
        <taxon>Sphingomonas</taxon>
    </lineage>
</organism>
<dbReference type="Pfam" id="PF19459">
    <property type="entry name" value="DUF5996"/>
    <property type="match status" value="1"/>
</dbReference>
<name>A0A7G9L0H4_9SPHN</name>
<dbReference type="InterPro" id="IPR046038">
    <property type="entry name" value="DUF5996"/>
</dbReference>
<reference evidence="1 2" key="1">
    <citation type="submission" date="2020-08" db="EMBL/GenBank/DDBJ databases">
        <title>Sphingomonas sp. sand1-3 16S ribosomal RNA gene Genome sequencing and assembly.</title>
        <authorList>
            <person name="Kang M."/>
        </authorList>
    </citation>
    <scope>NUCLEOTIDE SEQUENCE [LARGE SCALE GENOMIC DNA]</scope>
    <source>
        <strain evidence="2">sand1-3</strain>
    </source>
</reference>
<dbReference type="EMBL" id="CP060697">
    <property type="protein sequence ID" value="QNM82123.1"/>
    <property type="molecule type" value="Genomic_DNA"/>
</dbReference>
<sequence>MSDWPELRIERDHPTLAILHLASQMMGKIRVAHAPWSNHGWHVALQPRANGFETLPTAAADGRTFTLALDLCTHAIELSVSDDGRDSVPLAQPTIADLHAAFVAMLDRHGLPSSFNAMPSEIDGAAPFADDRAERAYDPDSADRLRRAFARLLPVFDHFRAGFAGKSSPVHLWWGAFDLAVSRFSGKTAPPHPGGMPGLPDRVAREAYSHEVASAGFWAAGAAEAEPFFYSYIYPEPDGYRSAKVAHGRFDETFGEFLLPYAEVRAAADPAAMLGEFLQSAYEAAATSASWDRAALERAPVAP</sequence>
<protein>
    <recommendedName>
        <fullName evidence="3">Ava_C0101 and related proteins</fullName>
    </recommendedName>
</protein>
<dbReference type="Proteomes" id="UP000515861">
    <property type="component" value="Chromosome"/>
</dbReference>
<proteinExistence type="predicted"/>
<evidence type="ECO:0000313" key="1">
    <source>
        <dbReference type="EMBL" id="QNM82123.1"/>
    </source>
</evidence>
<evidence type="ECO:0000313" key="2">
    <source>
        <dbReference type="Proteomes" id="UP000515861"/>
    </source>
</evidence>
<dbReference type="RefSeq" id="WP_187479078.1">
    <property type="nucleotide sequence ID" value="NZ_CP060697.1"/>
</dbReference>
<keyword evidence="2" id="KW-1185">Reference proteome</keyword>
<gene>
    <name evidence="1" type="ORF">H8M03_08795</name>
</gene>
<accession>A0A7G9L0H4</accession>
<dbReference type="KEGG" id="ssau:H8M03_08795"/>